<reference evidence="2" key="1">
    <citation type="submission" date="2015-10" db="EMBL/GenBank/DDBJ databases">
        <title>Niche specialization of a soil ammonia-oxidizing archaeon, Candidatus Nitrosocosmicus oleophilus.</title>
        <authorList>
            <person name="Jung M.-Y."/>
            <person name="Rhee S.-K."/>
        </authorList>
    </citation>
    <scope>NUCLEOTIDE SEQUENCE [LARGE SCALE GENOMIC DNA]</scope>
    <source>
        <strain evidence="2">MY3</strain>
    </source>
</reference>
<dbReference type="AlphaFoldDB" id="A0A654LUM2"/>
<accession>A0A654LUM2</accession>
<name>A0A654LUM2_9ARCH</name>
<protein>
    <submittedName>
        <fullName evidence="1">Uncharacterized protein</fullName>
    </submittedName>
</protein>
<keyword evidence="2" id="KW-1185">Reference proteome</keyword>
<evidence type="ECO:0000313" key="1">
    <source>
        <dbReference type="EMBL" id="ALI34510.1"/>
    </source>
</evidence>
<evidence type="ECO:0000313" key="2">
    <source>
        <dbReference type="Proteomes" id="UP000058925"/>
    </source>
</evidence>
<sequence length="86" mass="10220">MKDFDKMTKKEKEDLLIQILNISDDAKGDGDSSDLFTQSFNEISKTWSDSLKEFENLYPEYLKDEKTNPLEKYESKWTAKIRKKLF</sequence>
<dbReference type="EMBL" id="CP012850">
    <property type="protein sequence ID" value="ALI34510.1"/>
    <property type="molecule type" value="Genomic_DNA"/>
</dbReference>
<gene>
    <name evidence="1" type="ORF">NMY3_00296</name>
</gene>
<proteinExistence type="predicted"/>
<organism evidence="1 2">
    <name type="scientific">Candidatus Nitrosocosmicus oleophilus</name>
    <dbReference type="NCBI Taxonomy" id="1353260"/>
    <lineage>
        <taxon>Archaea</taxon>
        <taxon>Nitrososphaerota</taxon>
        <taxon>Nitrososphaeria</taxon>
        <taxon>Nitrososphaerales</taxon>
        <taxon>Nitrososphaeraceae</taxon>
        <taxon>Candidatus Nitrosocosmicus</taxon>
    </lineage>
</organism>
<dbReference type="Proteomes" id="UP000058925">
    <property type="component" value="Chromosome"/>
</dbReference>
<dbReference type="KEGG" id="taa:NMY3_00296"/>